<evidence type="ECO:0000256" key="1">
    <source>
        <dbReference type="SAM" id="MobiDB-lite"/>
    </source>
</evidence>
<dbReference type="EnsemblPlants" id="Bo01347s020.1">
    <property type="protein sequence ID" value="Bo01347s020.1"/>
    <property type="gene ID" value="Bo01347s020"/>
</dbReference>
<evidence type="ECO:0000313" key="2">
    <source>
        <dbReference type="EnsemblPlants" id="Bo01347s020.1"/>
    </source>
</evidence>
<dbReference type="STRING" id="109376.A0A0D2ZUQ7"/>
<sequence>MAPRKTMTEEQQEEVRLMFETLTKNLTEALQTAVQNALTTVLQNQRAQREAPDDQHGLRPRHRDAQLNASDDDELVDNVFADHRDEQYQRCSAQKPHQYRREEQDQRVNQPRWESSFRSEIPEFLGTLNPEDFIDWLNTAEEILEFRQVPDDMRVLLVVTRFKGRAMA</sequence>
<feature type="region of interest" description="Disordered" evidence="1">
    <location>
        <begin position="43"/>
        <end position="76"/>
    </location>
</feature>
<proteinExistence type="predicted"/>
<dbReference type="Gramene" id="Bo01347s020.1">
    <property type="protein sequence ID" value="Bo01347s020.1"/>
    <property type="gene ID" value="Bo01347s020"/>
</dbReference>
<evidence type="ECO:0000313" key="3">
    <source>
        <dbReference type="Proteomes" id="UP000032141"/>
    </source>
</evidence>
<dbReference type="AlphaFoldDB" id="A0A0D2ZUQ7"/>
<keyword evidence="3" id="KW-1185">Reference proteome</keyword>
<feature type="compositionally biased region" description="Basic and acidic residues" evidence="1">
    <location>
        <begin position="47"/>
        <end position="57"/>
    </location>
</feature>
<reference evidence="2" key="1">
    <citation type="journal article" date="2014" name="Genome Biol.">
        <title>Transcriptome and methylome profiling reveals relics of genome dominance in the mesopolyploid Brassica oleracea.</title>
        <authorList>
            <person name="Parkin I.A."/>
            <person name="Koh C."/>
            <person name="Tang H."/>
            <person name="Robinson S.J."/>
            <person name="Kagale S."/>
            <person name="Clarke W.E."/>
            <person name="Town C.D."/>
            <person name="Nixon J."/>
            <person name="Krishnakumar V."/>
            <person name="Bidwell S.L."/>
            <person name="Denoeud F."/>
            <person name="Belcram H."/>
            <person name="Links M.G."/>
            <person name="Just J."/>
            <person name="Clarke C."/>
            <person name="Bender T."/>
            <person name="Huebert T."/>
            <person name="Mason A.S."/>
            <person name="Pires J.C."/>
            <person name="Barker G."/>
            <person name="Moore J."/>
            <person name="Walley P.G."/>
            <person name="Manoli S."/>
            <person name="Batley J."/>
            <person name="Edwards D."/>
            <person name="Nelson M.N."/>
            <person name="Wang X."/>
            <person name="Paterson A.H."/>
            <person name="King G."/>
            <person name="Bancroft I."/>
            <person name="Chalhoub B."/>
            <person name="Sharpe A.G."/>
        </authorList>
    </citation>
    <scope>NUCLEOTIDE SEQUENCE [LARGE SCALE GENOMIC DNA]</scope>
    <source>
        <strain evidence="2">cv. TO1000</strain>
    </source>
</reference>
<protein>
    <recommendedName>
        <fullName evidence="4">Retrotransposon gag domain-containing protein</fullName>
    </recommendedName>
</protein>
<dbReference type="HOGENOM" id="CLU_129510_0_0_1"/>
<feature type="region of interest" description="Disordered" evidence="1">
    <location>
        <begin position="89"/>
        <end position="110"/>
    </location>
</feature>
<organism evidence="2 3">
    <name type="scientific">Brassica oleracea var. oleracea</name>
    <dbReference type="NCBI Taxonomy" id="109376"/>
    <lineage>
        <taxon>Eukaryota</taxon>
        <taxon>Viridiplantae</taxon>
        <taxon>Streptophyta</taxon>
        <taxon>Embryophyta</taxon>
        <taxon>Tracheophyta</taxon>
        <taxon>Spermatophyta</taxon>
        <taxon>Magnoliopsida</taxon>
        <taxon>eudicotyledons</taxon>
        <taxon>Gunneridae</taxon>
        <taxon>Pentapetalae</taxon>
        <taxon>rosids</taxon>
        <taxon>malvids</taxon>
        <taxon>Brassicales</taxon>
        <taxon>Brassicaceae</taxon>
        <taxon>Brassiceae</taxon>
        <taxon>Brassica</taxon>
    </lineage>
</organism>
<evidence type="ECO:0008006" key="4">
    <source>
        <dbReference type="Google" id="ProtNLM"/>
    </source>
</evidence>
<accession>A0A0D2ZUQ7</accession>
<reference evidence="2" key="2">
    <citation type="submission" date="2015-06" db="UniProtKB">
        <authorList>
            <consortium name="EnsemblPlants"/>
        </authorList>
    </citation>
    <scope>IDENTIFICATION</scope>
</reference>
<dbReference type="Proteomes" id="UP000032141">
    <property type="component" value="Unassembled WGS sequence"/>
</dbReference>
<name>A0A0D2ZUQ7_BRAOL</name>